<evidence type="ECO:0000259" key="7">
    <source>
        <dbReference type="Pfam" id="PF12894"/>
    </source>
</evidence>
<evidence type="ECO:0000313" key="9">
    <source>
        <dbReference type="EMBL" id="CAE0609172.1"/>
    </source>
</evidence>
<dbReference type="InterPro" id="IPR024977">
    <property type="entry name" value="Apc4-like_WD40_dom"/>
</dbReference>
<keyword evidence="3" id="KW-0498">Mitosis</keyword>
<dbReference type="Pfam" id="PF12894">
    <property type="entry name" value="ANAPC4_WD40"/>
    <property type="match status" value="1"/>
</dbReference>
<keyword evidence="2" id="KW-0132">Cell division</keyword>
<accession>A0A7S3UE54</accession>
<feature type="domain" description="Anaphase-promoting complex subunit 4-like WD40" evidence="7">
    <location>
        <begin position="29"/>
        <end position="113"/>
    </location>
</feature>
<organism evidence="9">
    <name type="scientific">Picocystis salinarum</name>
    <dbReference type="NCBI Taxonomy" id="88271"/>
    <lineage>
        <taxon>Eukaryota</taxon>
        <taxon>Viridiplantae</taxon>
        <taxon>Chlorophyta</taxon>
        <taxon>Picocystophyceae</taxon>
        <taxon>Picocystales</taxon>
        <taxon>Picocystaceae</taxon>
        <taxon>Picocystis</taxon>
    </lineage>
</organism>
<keyword evidence="5" id="KW-0131">Cell cycle</keyword>
<dbReference type="GO" id="GO:0031145">
    <property type="term" value="P:anaphase-promoting complex-dependent catabolic process"/>
    <property type="evidence" value="ECO:0007669"/>
    <property type="project" value="InterPro"/>
</dbReference>
<dbReference type="PANTHER" id="PTHR13260">
    <property type="entry name" value="ANAPHASE PROMOTING COMPLEX SUBUNIT 4 APC4"/>
    <property type="match status" value="1"/>
</dbReference>
<evidence type="ECO:0000256" key="6">
    <source>
        <dbReference type="SAM" id="MobiDB-lite"/>
    </source>
</evidence>
<evidence type="ECO:0000256" key="4">
    <source>
        <dbReference type="ARBA" id="ARBA00022786"/>
    </source>
</evidence>
<evidence type="ECO:0000256" key="1">
    <source>
        <dbReference type="ARBA" id="ARBA00016067"/>
    </source>
</evidence>
<evidence type="ECO:0000256" key="5">
    <source>
        <dbReference type="ARBA" id="ARBA00023306"/>
    </source>
</evidence>
<dbReference type="Pfam" id="PF12896">
    <property type="entry name" value="ANAPC4"/>
    <property type="match status" value="1"/>
</dbReference>
<dbReference type="SUPFAM" id="SSF117289">
    <property type="entry name" value="Nucleoporin domain"/>
    <property type="match status" value="1"/>
</dbReference>
<dbReference type="Gene3D" id="2.130.10.10">
    <property type="entry name" value="YVTN repeat-like/Quinoprotein amine dehydrogenase"/>
    <property type="match status" value="1"/>
</dbReference>
<dbReference type="InterPro" id="IPR024790">
    <property type="entry name" value="APC4_long_dom"/>
</dbReference>
<dbReference type="GO" id="GO:0005680">
    <property type="term" value="C:anaphase-promoting complex"/>
    <property type="evidence" value="ECO:0007669"/>
    <property type="project" value="InterPro"/>
</dbReference>
<dbReference type="GO" id="GO:0051301">
    <property type="term" value="P:cell division"/>
    <property type="evidence" value="ECO:0007669"/>
    <property type="project" value="UniProtKB-KW"/>
</dbReference>
<sequence length="719" mass="80260">MAMDEADDGGGSFSVLVEKKTWKVVERTEWSPAMDLLAVLTQDGQLTLHRLNWQKLWTAAFEASAVDICWKPNGKAIAVGHVNGNVSILDVENGDLLKTLRLHQAPVVRLRWTWLMGKQGVLPTEEYVDRLHDVLGEPIVPLPNQQSGGGIHDSNRKGKRDGAVWPDPEETMNVLCSCDRDGHVALSAFGVVKIAHWCIDDRNSTEERKLGEILKIELAKNGTKLVTVYGVKDPTECGKEHIRAELMDLHILNGKMKEIHQVALFSARVGMLMEYVAQSVEAARKSWKDLMDSFEKKIKKQLVVCLQDDGSMNSTYEELLSLLACGAPSRAMEQFLLVMPGESGLKRIAKQAEAACADVHAILAKRAYPNLRMVLYLLEDLLGLSRCINRIDVLGVDEHCVLKALDLVTLLLLQVQRVVDAIETVQGQYQLFFKWLNSVILMHAEDRGERKVGEEAEAVSLMEMDRIVQFLGLQYNEDCISPHLSRSHCRHVRWPIPYPDWRDSHLSKKVRALLHLDFSDDRYSLDVPLAHLFAYVEESLGVVFAGPLDCLSRSFKRSASLPLGETIHPALPCVDVQNHADGFLIALSEPQFCLRLIHLTGSSTVPALGARLSMGASSELVDLMFYKDSVLALLFNGKGASESKLVLLDCEEVDLHDWEDSRIQALPWSCRQRVFPHLSSQPLAVMGTRGVGCLVFGGKRVVLLDMEEDEGGEEEEVEE</sequence>
<evidence type="ECO:0000256" key="2">
    <source>
        <dbReference type="ARBA" id="ARBA00022618"/>
    </source>
</evidence>
<name>A0A7S3UE54_9CHLO</name>
<evidence type="ECO:0000256" key="3">
    <source>
        <dbReference type="ARBA" id="ARBA00022776"/>
    </source>
</evidence>
<evidence type="ECO:0000259" key="8">
    <source>
        <dbReference type="Pfam" id="PF12896"/>
    </source>
</evidence>
<reference evidence="9" key="1">
    <citation type="submission" date="2021-01" db="EMBL/GenBank/DDBJ databases">
        <authorList>
            <person name="Corre E."/>
            <person name="Pelletier E."/>
            <person name="Niang G."/>
            <person name="Scheremetjew M."/>
            <person name="Finn R."/>
            <person name="Kale V."/>
            <person name="Holt S."/>
            <person name="Cochrane G."/>
            <person name="Meng A."/>
            <person name="Brown T."/>
            <person name="Cohen L."/>
        </authorList>
    </citation>
    <scope>NUCLEOTIDE SEQUENCE</scope>
    <source>
        <strain evidence="9">CCMP1897</strain>
    </source>
</reference>
<dbReference type="GO" id="GO:0070979">
    <property type="term" value="P:protein K11-linked ubiquitination"/>
    <property type="evidence" value="ECO:0007669"/>
    <property type="project" value="TreeGrafter"/>
</dbReference>
<feature type="region of interest" description="Disordered" evidence="6">
    <location>
        <begin position="145"/>
        <end position="164"/>
    </location>
</feature>
<feature type="compositionally biased region" description="Basic and acidic residues" evidence="6">
    <location>
        <begin position="153"/>
        <end position="162"/>
    </location>
</feature>
<dbReference type="AlphaFoldDB" id="A0A7S3UE54"/>
<dbReference type="InterPro" id="IPR015943">
    <property type="entry name" value="WD40/YVTN_repeat-like_dom_sf"/>
</dbReference>
<gene>
    <name evidence="9" type="ORF">PSAL00342_LOCUS2991</name>
</gene>
<keyword evidence="4" id="KW-0833">Ubl conjugation pathway</keyword>
<dbReference type="EMBL" id="HBIS01003321">
    <property type="protein sequence ID" value="CAE0609172.1"/>
    <property type="molecule type" value="Transcribed_RNA"/>
</dbReference>
<dbReference type="GO" id="GO:0034399">
    <property type="term" value="C:nuclear periphery"/>
    <property type="evidence" value="ECO:0007669"/>
    <property type="project" value="TreeGrafter"/>
</dbReference>
<proteinExistence type="predicted"/>
<dbReference type="InterPro" id="IPR024789">
    <property type="entry name" value="APC4"/>
</dbReference>
<dbReference type="PANTHER" id="PTHR13260:SF0">
    <property type="entry name" value="ANAPHASE-PROMOTING COMPLEX SUBUNIT 4"/>
    <property type="match status" value="1"/>
</dbReference>
<protein>
    <recommendedName>
        <fullName evidence="1">Anaphase-promoting complex subunit 4</fullName>
    </recommendedName>
</protein>
<feature type="domain" description="Anaphase-promoting complex subunit 4 long" evidence="8">
    <location>
        <begin position="247"/>
        <end position="445"/>
    </location>
</feature>